<feature type="transmembrane region" description="Helical" evidence="1">
    <location>
        <begin position="7"/>
        <end position="27"/>
    </location>
</feature>
<keyword evidence="1" id="KW-1133">Transmembrane helix</keyword>
<keyword evidence="1" id="KW-0472">Membrane</keyword>
<keyword evidence="3" id="KW-1185">Reference proteome</keyword>
<comment type="caution">
    <text evidence="2">The sequence shown here is derived from an EMBL/GenBank/DDBJ whole genome shotgun (WGS) entry which is preliminary data.</text>
</comment>
<dbReference type="EMBL" id="JBBMQU010000021">
    <property type="protein sequence ID" value="MEM5551529.1"/>
    <property type="molecule type" value="Genomic_DNA"/>
</dbReference>
<feature type="transmembrane region" description="Helical" evidence="1">
    <location>
        <begin position="82"/>
        <end position="106"/>
    </location>
</feature>
<keyword evidence="1" id="KW-0812">Transmembrane</keyword>
<evidence type="ECO:0000256" key="1">
    <source>
        <dbReference type="SAM" id="Phobius"/>
    </source>
</evidence>
<evidence type="ECO:0000313" key="2">
    <source>
        <dbReference type="EMBL" id="MEM5551529.1"/>
    </source>
</evidence>
<name>A0ABU9U3B8_9GAMM</name>
<accession>A0ABU9U3B8</accession>
<protein>
    <submittedName>
        <fullName evidence="2">Uncharacterized protein</fullName>
    </submittedName>
</protein>
<organism evidence="2 3">
    <name type="scientific">Pseudoalteromonas neustonica</name>
    <dbReference type="NCBI Taxonomy" id="1840331"/>
    <lineage>
        <taxon>Bacteria</taxon>
        <taxon>Pseudomonadati</taxon>
        <taxon>Pseudomonadota</taxon>
        <taxon>Gammaproteobacteria</taxon>
        <taxon>Alteromonadales</taxon>
        <taxon>Pseudoalteromonadaceae</taxon>
        <taxon>Pseudoalteromonas</taxon>
    </lineage>
</organism>
<proteinExistence type="predicted"/>
<dbReference type="RefSeq" id="WP_342884001.1">
    <property type="nucleotide sequence ID" value="NZ_JBBMQU010000021.1"/>
</dbReference>
<feature type="transmembrane region" description="Helical" evidence="1">
    <location>
        <begin position="39"/>
        <end position="70"/>
    </location>
</feature>
<feature type="transmembrane region" description="Helical" evidence="1">
    <location>
        <begin position="112"/>
        <end position="133"/>
    </location>
</feature>
<evidence type="ECO:0000313" key="3">
    <source>
        <dbReference type="Proteomes" id="UP001388366"/>
    </source>
</evidence>
<reference evidence="2 3" key="1">
    <citation type="submission" date="2024-03" db="EMBL/GenBank/DDBJ databases">
        <title>Community enrichment and isolation of bacterial strains for fucoidan degradation.</title>
        <authorList>
            <person name="Sichert A."/>
        </authorList>
    </citation>
    <scope>NUCLEOTIDE SEQUENCE [LARGE SCALE GENOMIC DNA]</scope>
    <source>
        <strain evidence="2 3">AS81</strain>
    </source>
</reference>
<dbReference type="Proteomes" id="UP001388366">
    <property type="component" value="Unassembled WGS sequence"/>
</dbReference>
<sequence length="138" mass="15974">MNQFKSKFLELSTELLMYMILSLLHYFTVTDRDFSFDDLYVIVGLWLAVIVYRLIFLQLPISWALSYYWAAEASYRAKVLTGLINFTTFIVIIYISSLFSPVVAGFLEPERLFIPVMVLISTTISPILTHLMLSKVNK</sequence>
<gene>
    <name evidence="2" type="ORF">WNY63_12380</name>
</gene>